<dbReference type="InterPro" id="IPR010730">
    <property type="entry name" value="HET"/>
</dbReference>
<evidence type="ECO:0000259" key="1">
    <source>
        <dbReference type="Pfam" id="PF06985"/>
    </source>
</evidence>
<dbReference type="Proteomes" id="UP000503462">
    <property type="component" value="Chromosome 1"/>
</dbReference>
<sequence>MDPSSDTQYAALSYCWGTNENLKMTRSNIRAFEQGIDPRQLPRTISHAVETSTRLGIRYLWVDALCIIQDDRADWQAECSRMAQTYRQCQVMLSALDSTGADQGFLGRRNAESQALWRVDERIWIRKRLPHVQTIFESAALSQRGWTFQERMLAPRILHFSSQVKSCSGSVRRALDAISITDAKVLDPDTGLLTLWYVNVSVFSQRALTRKSDKVVALAGVAAIVEEKSGFTHACGIWPEDIYSLLWTRFPVAHRLWQGPQPESTLEFPSWTWASMDCRIVYEISGSERTPSVDDASILDVSLQTLTLQGLLKSIVVHRDTEHDVDSQARLWRGWIHNYKMTSVGFKEDFVSATIDHVGTWDMAKPTHSGGNANQPRQTIQHEPTSLRCHALFIARMLSPRTPQCKPPQFPQSSQSWFLLVVPNDNHTWRRVGLGFVDADVGDTDAHAFFADSERCTIEIV</sequence>
<protein>
    <recommendedName>
        <fullName evidence="1">Heterokaryon incompatibility domain-containing protein</fullName>
    </recommendedName>
</protein>
<keyword evidence="3" id="KW-1185">Reference proteome</keyword>
<evidence type="ECO:0000313" key="3">
    <source>
        <dbReference type="Proteomes" id="UP000503462"/>
    </source>
</evidence>
<dbReference type="PANTHER" id="PTHR33112:SF16">
    <property type="entry name" value="HETEROKARYON INCOMPATIBILITY DOMAIN-CONTAINING PROTEIN"/>
    <property type="match status" value="1"/>
</dbReference>
<name>A0A6H0XM10_9PEZI</name>
<dbReference type="OrthoDB" id="5362512at2759"/>
<dbReference type="PANTHER" id="PTHR33112">
    <property type="entry name" value="DOMAIN PROTEIN, PUTATIVE-RELATED"/>
    <property type="match status" value="1"/>
</dbReference>
<dbReference type="AlphaFoldDB" id="A0A6H0XM10"/>
<evidence type="ECO:0000313" key="2">
    <source>
        <dbReference type="EMBL" id="QIW95657.1"/>
    </source>
</evidence>
<accession>A0A6H0XM10</accession>
<organism evidence="2 3">
    <name type="scientific">Peltaster fructicola</name>
    <dbReference type="NCBI Taxonomy" id="286661"/>
    <lineage>
        <taxon>Eukaryota</taxon>
        <taxon>Fungi</taxon>
        <taxon>Dikarya</taxon>
        <taxon>Ascomycota</taxon>
        <taxon>Pezizomycotina</taxon>
        <taxon>Dothideomycetes</taxon>
        <taxon>Dothideomycetes incertae sedis</taxon>
        <taxon>Peltaster</taxon>
    </lineage>
</organism>
<gene>
    <name evidence="2" type="ORF">AMS68_001175</name>
</gene>
<reference evidence="2 3" key="1">
    <citation type="journal article" date="2016" name="Sci. Rep.">
        <title>Peltaster fructicola genome reveals evolution from an invasive phytopathogen to an ectophytic parasite.</title>
        <authorList>
            <person name="Xu C."/>
            <person name="Chen H."/>
            <person name="Gleason M.L."/>
            <person name="Xu J.R."/>
            <person name="Liu H."/>
            <person name="Zhang R."/>
            <person name="Sun G."/>
        </authorList>
    </citation>
    <scope>NUCLEOTIDE SEQUENCE [LARGE SCALE GENOMIC DNA]</scope>
    <source>
        <strain evidence="2 3">LNHT1506</strain>
    </source>
</reference>
<proteinExistence type="predicted"/>
<dbReference type="Pfam" id="PF06985">
    <property type="entry name" value="HET"/>
    <property type="match status" value="1"/>
</dbReference>
<feature type="domain" description="Heterokaryon incompatibility" evidence="1">
    <location>
        <begin position="9"/>
        <end position="150"/>
    </location>
</feature>
<dbReference type="EMBL" id="CP051139">
    <property type="protein sequence ID" value="QIW95657.1"/>
    <property type="molecule type" value="Genomic_DNA"/>
</dbReference>